<dbReference type="AlphaFoldDB" id="A0A164J836"/>
<evidence type="ECO:0008006" key="8">
    <source>
        <dbReference type="Google" id="ProtNLM"/>
    </source>
</evidence>
<accession>A0A164J836</accession>
<keyword evidence="5" id="KW-0539">Nucleus</keyword>
<name>A0A164J836_9CRUS</name>
<gene>
    <name evidence="6" type="ORF">APZ42_001015</name>
</gene>
<keyword evidence="4" id="KW-0862">Zinc</keyword>
<evidence type="ECO:0000256" key="2">
    <source>
        <dbReference type="ARBA" id="ARBA00022723"/>
    </source>
</evidence>
<evidence type="ECO:0000313" key="6">
    <source>
        <dbReference type="EMBL" id="KZS02086.1"/>
    </source>
</evidence>
<evidence type="ECO:0000256" key="5">
    <source>
        <dbReference type="ARBA" id="ARBA00023242"/>
    </source>
</evidence>
<dbReference type="InterPro" id="IPR012337">
    <property type="entry name" value="RNaseH-like_sf"/>
</dbReference>
<comment type="caution">
    <text evidence="6">The sequence shown here is derived from an EMBL/GenBank/DDBJ whole genome shotgun (WGS) entry which is preliminary data.</text>
</comment>
<dbReference type="EMBL" id="LRGB01005364">
    <property type="protein sequence ID" value="KZS02086.1"/>
    <property type="molecule type" value="Genomic_DNA"/>
</dbReference>
<protein>
    <recommendedName>
        <fullName evidence="8">DUF659 domain-containing protein</fullName>
    </recommendedName>
</protein>
<dbReference type="OrthoDB" id="6380494at2759"/>
<evidence type="ECO:0000256" key="1">
    <source>
        <dbReference type="ARBA" id="ARBA00004123"/>
    </source>
</evidence>
<sequence length="149" mass="17070">MKMISRVLTTEHMEESCTSENLAYKLKEIADTWNIFNKVVAVVTDNAFNVVGAKKRLASSPNCAGWRHVHCFAHTLSLIVLTQDVATRWNSSLIMIRSLIDLREFVQDALRSPVIDRRDLYLDDFEWEIIANAVEILKPFDELTKDLSS</sequence>
<evidence type="ECO:0000313" key="7">
    <source>
        <dbReference type="Proteomes" id="UP000076858"/>
    </source>
</evidence>
<evidence type="ECO:0000256" key="3">
    <source>
        <dbReference type="ARBA" id="ARBA00022771"/>
    </source>
</evidence>
<dbReference type="PANTHER" id="PTHR46481:SF10">
    <property type="entry name" value="ZINC FINGER BED DOMAIN-CONTAINING PROTEIN 39"/>
    <property type="match status" value="1"/>
</dbReference>
<evidence type="ECO:0000256" key="4">
    <source>
        <dbReference type="ARBA" id="ARBA00022833"/>
    </source>
</evidence>
<dbReference type="PANTHER" id="PTHR46481">
    <property type="entry name" value="ZINC FINGER BED DOMAIN-CONTAINING PROTEIN 4"/>
    <property type="match status" value="1"/>
</dbReference>
<dbReference type="GO" id="GO:0005634">
    <property type="term" value="C:nucleus"/>
    <property type="evidence" value="ECO:0007669"/>
    <property type="project" value="UniProtKB-SubCell"/>
</dbReference>
<feature type="non-terminal residue" evidence="6">
    <location>
        <position position="149"/>
    </location>
</feature>
<dbReference type="GO" id="GO:0008270">
    <property type="term" value="F:zinc ion binding"/>
    <property type="evidence" value="ECO:0007669"/>
    <property type="project" value="UniProtKB-KW"/>
</dbReference>
<keyword evidence="7" id="KW-1185">Reference proteome</keyword>
<organism evidence="6 7">
    <name type="scientific">Daphnia magna</name>
    <dbReference type="NCBI Taxonomy" id="35525"/>
    <lineage>
        <taxon>Eukaryota</taxon>
        <taxon>Metazoa</taxon>
        <taxon>Ecdysozoa</taxon>
        <taxon>Arthropoda</taxon>
        <taxon>Crustacea</taxon>
        <taxon>Branchiopoda</taxon>
        <taxon>Diplostraca</taxon>
        <taxon>Cladocera</taxon>
        <taxon>Anomopoda</taxon>
        <taxon>Daphniidae</taxon>
        <taxon>Daphnia</taxon>
    </lineage>
</organism>
<dbReference type="STRING" id="35525.A0A164J836"/>
<dbReference type="SUPFAM" id="SSF53098">
    <property type="entry name" value="Ribonuclease H-like"/>
    <property type="match status" value="1"/>
</dbReference>
<comment type="subcellular location">
    <subcellularLocation>
        <location evidence="1">Nucleus</location>
    </subcellularLocation>
</comment>
<proteinExistence type="predicted"/>
<dbReference type="Proteomes" id="UP000076858">
    <property type="component" value="Unassembled WGS sequence"/>
</dbReference>
<keyword evidence="2" id="KW-0479">Metal-binding</keyword>
<keyword evidence="3" id="KW-0863">Zinc-finger</keyword>
<dbReference type="InterPro" id="IPR052035">
    <property type="entry name" value="ZnF_BED_domain_contain"/>
</dbReference>
<reference evidence="6 7" key="1">
    <citation type="submission" date="2016-03" db="EMBL/GenBank/DDBJ databases">
        <title>EvidentialGene: Evidence-directed Construction of Genes on Genomes.</title>
        <authorList>
            <person name="Gilbert D.G."/>
            <person name="Choi J.-H."/>
            <person name="Mockaitis K."/>
            <person name="Colbourne J."/>
            <person name="Pfrender M."/>
        </authorList>
    </citation>
    <scope>NUCLEOTIDE SEQUENCE [LARGE SCALE GENOMIC DNA]</scope>
    <source>
        <strain evidence="6 7">Xinb3</strain>
        <tissue evidence="6">Complete organism</tissue>
    </source>
</reference>